<dbReference type="InterPro" id="IPR032675">
    <property type="entry name" value="LRR_dom_sf"/>
</dbReference>
<dbReference type="PANTHER" id="PTHR35692:SF5">
    <property type="entry name" value="REMORIN C-TERMINAL DOMAIN-CONTAINING PROTEIN"/>
    <property type="match status" value="1"/>
</dbReference>
<keyword evidence="2" id="KW-1185">Reference proteome</keyword>
<dbReference type="Gene3D" id="3.80.10.10">
    <property type="entry name" value="Ribonuclease Inhibitor"/>
    <property type="match status" value="1"/>
</dbReference>
<feature type="compositionally biased region" description="Basic and acidic residues" evidence="1">
    <location>
        <begin position="99"/>
        <end position="108"/>
    </location>
</feature>
<gene>
    <name evidence="3" type="primary">LOC132804096</name>
</gene>
<evidence type="ECO:0000313" key="3">
    <source>
        <dbReference type="RefSeq" id="XP_060674011.1"/>
    </source>
</evidence>
<dbReference type="RefSeq" id="XP_060674011.1">
    <property type="nucleotide sequence ID" value="XM_060818028.1"/>
</dbReference>
<reference evidence="3" key="1">
    <citation type="submission" date="2025-08" db="UniProtKB">
        <authorList>
            <consortium name="RefSeq"/>
        </authorList>
    </citation>
    <scope>IDENTIFICATION</scope>
    <source>
        <tissue evidence="3">Seedling</tissue>
    </source>
</reference>
<name>A0ABM4ABB8_ZIZJJ</name>
<dbReference type="GeneID" id="132804096"/>
<accession>A0ABM4ABB8</accession>
<sequence length="229" mass="25593">MEDFSFLSDTDELAVNELFSQAQDFCVVEQVPTINCFSFVDSLLPTNLESRFPKLKSFPQTNSKLTIRTQLDSSVKGKQEDSDCASDEDSEIFSPTIQKPDKRSDFKKKSQSGLSSVPLDLKDFSVEKDVSEENWDPSNNILNGRISTGRIPRSLANCRALVVLHQGNNQMLDTFQLLLKNISTLRILSLQSNKFYGSIICTGRDSIGDWPVIQIINVASNNFNGELPS</sequence>
<feature type="region of interest" description="Disordered" evidence="1">
    <location>
        <begin position="95"/>
        <end position="114"/>
    </location>
</feature>
<protein>
    <submittedName>
        <fullName evidence="3">Uncharacterized protein LOC132804096 isoform X1</fullName>
    </submittedName>
</protein>
<dbReference type="PANTHER" id="PTHR35692">
    <property type="entry name" value="F26F24.11"/>
    <property type="match status" value="1"/>
</dbReference>
<dbReference type="SUPFAM" id="SSF52058">
    <property type="entry name" value="L domain-like"/>
    <property type="match status" value="1"/>
</dbReference>
<organism evidence="2 3">
    <name type="scientific">Ziziphus jujuba</name>
    <name type="common">Chinese jujube</name>
    <name type="synonym">Ziziphus sativa</name>
    <dbReference type="NCBI Taxonomy" id="326968"/>
    <lineage>
        <taxon>Eukaryota</taxon>
        <taxon>Viridiplantae</taxon>
        <taxon>Streptophyta</taxon>
        <taxon>Embryophyta</taxon>
        <taxon>Tracheophyta</taxon>
        <taxon>Spermatophyta</taxon>
        <taxon>Magnoliopsida</taxon>
        <taxon>eudicotyledons</taxon>
        <taxon>Gunneridae</taxon>
        <taxon>Pentapetalae</taxon>
        <taxon>rosids</taxon>
        <taxon>fabids</taxon>
        <taxon>Rosales</taxon>
        <taxon>Rhamnaceae</taxon>
        <taxon>Paliureae</taxon>
        <taxon>Ziziphus</taxon>
    </lineage>
</organism>
<proteinExistence type="predicted"/>
<evidence type="ECO:0000313" key="2">
    <source>
        <dbReference type="Proteomes" id="UP001652623"/>
    </source>
</evidence>
<evidence type="ECO:0000256" key="1">
    <source>
        <dbReference type="SAM" id="MobiDB-lite"/>
    </source>
</evidence>
<dbReference type="Proteomes" id="UP001652623">
    <property type="component" value="Chromosome 6"/>
</dbReference>